<organism evidence="11 12">
    <name type="scientific">Oldenlandia corymbosa var. corymbosa</name>
    <dbReference type="NCBI Taxonomy" id="529605"/>
    <lineage>
        <taxon>Eukaryota</taxon>
        <taxon>Viridiplantae</taxon>
        <taxon>Streptophyta</taxon>
        <taxon>Embryophyta</taxon>
        <taxon>Tracheophyta</taxon>
        <taxon>Spermatophyta</taxon>
        <taxon>Magnoliopsida</taxon>
        <taxon>eudicotyledons</taxon>
        <taxon>Gunneridae</taxon>
        <taxon>Pentapetalae</taxon>
        <taxon>asterids</taxon>
        <taxon>lamiids</taxon>
        <taxon>Gentianales</taxon>
        <taxon>Rubiaceae</taxon>
        <taxon>Rubioideae</taxon>
        <taxon>Spermacoceae</taxon>
        <taxon>Hedyotis-Oldenlandia complex</taxon>
        <taxon>Oldenlandia</taxon>
    </lineage>
</organism>
<dbReference type="Gene3D" id="1.10.510.10">
    <property type="entry name" value="Transferase(Phosphotransferase) domain 1"/>
    <property type="match status" value="1"/>
</dbReference>
<evidence type="ECO:0000259" key="10">
    <source>
        <dbReference type="PROSITE" id="PS50011"/>
    </source>
</evidence>
<evidence type="ECO:0000256" key="7">
    <source>
        <dbReference type="ARBA" id="ARBA00047899"/>
    </source>
</evidence>
<dbReference type="SUPFAM" id="SSF56112">
    <property type="entry name" value="Protein kinase-like (PK-like)"/>
    <property type="match status" value="1"/>
</dbReference>
<dbReference type="InterPro" id="IPR051334">
    <property type="entry name" value="SRPK"/>
</dbReference>
<keyword evidence="3" id="KW-0808">Transferase</keyword>
<dbReference type="Gene3D" id="3.30.200.20">
    <property type="entry name" value="Phosphorylase Kinase, domain 1"/>
    <property type="match status" value="1"/>
</dbReference>
<dbReference type="GO" id="GO:0005524">
    <property type="term" value="F:ATP binding"/>
    <property type="evidence" value="ECO:0007669"/>
    <property type="project" value="UniProtKB-KW"/>
</dbReference>
<keyword evidence="5" id="KW-0418">Kinase</keyword>
<dbReference type="InterPro" id="IPR008271">
    <property type="entry name" value="Ser/Thr_kinase_AS"/>
</dbReference>
<gene>
    <name evidence="11" type="ORF">OLC1_LOCUS19206</name>
</gene>
<proteinExistence type="predicted"/>
<evidence type="ECO:0000256" key="8">
    <source>
        <dbReference type="ARBA" id="ARBA00048679"/>
    </source>
</evidence>
<dbReference type="InterPro" id="IPR011009">
    <property type="entry name" value="Kinase-like_dom_sf"/>
</dbReference>
<feature type="domain" description="Protein kinase" evidence="10">
    <location>
        <begin position="8"/>
        <end position="376"/>
    </location>
</feature>
<dbReference type="Proteomes" id="UP001161247">
    <property type="component" value="Chromosome 7"/>
</dbReference>
<comment type="catalytic activity">
    <reaction evidence="7">
        <text>L-threonyl-[protein] + ATP = O-phospho-L-threonyl-[protein] + ADP + H(+)</text>
        <dbReference type="Rhea" id="RHEA:46608"/>
        <dbReference type="Rhea" id="RHEA-COMP:11060"/>
        <dbReference type="Rhea" id="RHEA-COMP:11605"/>
        <dbReference type="ChEBI" id="CHEBI:15378"/>
        <dbReference type="ChEBI" id="CHEBI:30013"/>
        <dbReference type="ChEBI" id="CHEBI:30616"/>
        <dbReference type="ChEBI" id="CHEBI:61977"/>
        <dbReference type="ChEBI" id="CHEBI:456216"/>
        <dbReference type="EC" id="2.7.11.1"/>
    </reaction>
</comment>
<dbReference type="EMBL" id="OX459124">
    <property type="protein sequence ID" value="CAI9111920.1"/>
    <property type="molecule type" value="Genomic_DNA"/>
</dbReference>
<evidence type="ECO:0000256" key="6">
    <source>
        <dbReference type="ARBA" id="ARBA00022840"/>
    </source>
</evidence>
<dbReference type="AlphaFoldDB" id="A0AAV1DVR1"/>
<evidence type="ECO:0000256" key="9">
    <source>
        <dbReference type="SAM" id="MobiDB-lite"/>
    </source>
</evidence>
<keyword evidence="6" id="KW-0067">ATP-binding</keyword>
<dbReference type="PROSITE" id="PS50011">
    <property type="entry name" value="PROTEIN_KINASE_DOM"/>
    <property type="match status" value="1"/>
</dbReference>
<accession>A0AAV1DVR1</accession>
<dbReference type="PANTHER" id="PTHR47634:SF9">
    <property type="entry name" value="PROTEIN KINASE DOMAIN-CONTAINING PROTEIN-RELATED"/>
    <property type="match status" value="1"/>
</dbReference>
<evidence type="ECO:0000256" key="5">
    <source>
        <dbReference type="ARBA" id="ARBA00022777"/>
    </source>
</evidence>
<sequence>MAEVWSEDEGTEEYREGGYHFVRIGDAFKRGRYDKQKSRYVALKVHKSEKDYSDAATAEIEILDQIAKRDPEDEKPVVKLLDHFKHSGPNGQHVCTVLEYLGDNLRTLLKYSVYAGIRPLHRVKEICFHILVGLDYLHRQLSIIHTDLKPENIVLLCKIDPSNDPTKSGAPLILPSRKRKAFAVPEPGDLTKNSKKKAERTLWQKKLLAEADLKCKIVDLGNACWTHEHFSGEIQTRQYRCPEVILGSPHSTSADIWSFACVCFELATGQFLFDPHPRDDHDEDEDHLALIMELLGKMPRKIALGGCRSMEFFNKSGGLKHIRGGLKFRQLNKVLVKKNWFSEADAEEFAEFLLPMLDFEPLKRPTAAQCLSHPWMNNVPRPIAPRRHAPESGCPEKKRRR</sequence>
<reference evidence="11" key="1">
    <citation type="submission" date="2023-03" db="EMBL/GenBank/DDBJ databases">
        <authorList>
            <person name="Julca I."/>
        </authorList>
    </citation>
    <scope>NUCLEOTIDE SEQUENCE</scope>
</reference>
<comment type="catalytic activity">
    <reaction evidence="8">
        <text>L-seryl-[protein] + ATP = O-phospho-L-seryl-[protein] + ADP + H(+)</text>
        <dbReference type="Rhea" id="RHEA:17989"/>
        <dbReference type="Rhea" id="RHEA-COMP:9863"/>
        <dbReference type="Rhea" id="RHEA-COMP:11604"/>
        <dbReference type="ChEBI" id="CHEBI:15378"/>
        <dbReference type="ChEBI" id="CHEBI:29999"/>
        <dbReference type="ChEBI" id="CHEBI:30616"/>
        <dbReference type="ChEBI" id="CHEBI:83421"/>
        <dbReference type="ChEBI" id="CHEBI:456216"/>
        <dbReference type="EC" id="2.7.11.1"/>
    </reaction>
</comment>
<evidence type="ECO:0000256" key="2">
    <source>
        <dbReference type="ARBA" id="ARBA00022527"/>
    </source>
</evidence>
<name>A0AAV1DVR1_OLDCO</name>
<dbReference type="InterPro" id="IPR000719">
    <property type="entry name" value="Prot_kinase_dom"/>
</dbReference>
<evidence type="ECO:0000256" key="4">
    <source>
        <dbReference type="ARBA" id="ARBA00022741"/>
    </source>
</evidence>
<dbReference type="GO" id="GO:0050684">
    <property type="term" value="P:regulation of mRNA processing"/>
    <property type="evidence" value="ECO:0007669"/>
    <property type="project" value="TreeGrafter"/>
</dbReference>
<dbReference type="SMART" id="SM00220">
    <property type="entry name" value="S_TKc"/>
    <property type="match status" value="1"/>
</dbReference>
<keyword evidence="4" id="KW-0547">Nucleotide-binding</keyword>
<dbReference type="PANTHER" id="PTHR47634">
    <property type="entry name" value="PROTEIN KINASE DOMAIN-CONTAINING PROTEIN-RELATED"/>
    <property type="match status" value="1"/>
</dbReference>
<evidence type="ECO:0000313" key="12">
    <source>
        <dbReference type="Proteomes" id="UP001161247"/>
    </source>
</evidence>
<feature type="compositionally biased region" description="Basic and acidic residues" evidence="9">
    <location>
        <begin position="388"/>
        <end position="401"/>
    </location>
</feature>
<dbReference type="Pfam" id="PF00069">
    <property type="entry name" value="Pkinase"/>
    <property type="match status" value="2"/>
</dbReference>
<keyword evidence="2" id="KW-0723">Serine/threonine-protein kinase</keyword>
<evidence type="ECO:0000256" key="1">
    <source>
        <dbReference type="ARBA" id="ARBA00012513"/>
    </source>
</evidence>
<keyword evidence="12" id="KW-1185">Reference proteome</keyword>
<evidence type="ECO:0000256" key="3">
    <source>
        <dbReference type="ARBA" id="ARBA00022679"/>
    </source>
</evidence>
<dbReference type="EC" id="2.7.11.1" evidence="1"/>
<evidence type="ECO:0000313" key="11">
    <source>
        <dbReference type="EMBL" id="CAI9111920.1"/>
    </source>
</evidence>
<dbReference type="GO" id="GO:0000245">
    <property type="term" value="P:spliceosomal complex assembly"/>
    <property type="evidence" value="ECO:0007669"/>
    <property type="project" value="TreeGrafter"/>
</dbReference>
<dbReference type="FunFam" id="1.10.510.10:FF:000339">
    <property type="entry name" value="Serine/threonine-protein kinase SRPK-like protein"/>
    <property type="match status" value="1"/>
</dbReference>
<feature type="region of interest" description="Disordered" evidence="9">
    <location>
        <begin position="381"/>
        <end position="401"/>
    </location>
</feature>
<protein>
    <recommendedName>
        <fullName evidence="1">non-specific serine/threonine protein kinase</fullName>
        <ecNumber evidence="1">2.7.11.1</ecNumber>
    </recommendedName>
</protein>
<dbReference type="PROSITE" id="PS00108">
    <property type="entry name" value="PROTEIN_KINASE_ST"/>
    <property type="match status" value="1"/>
</dbReference>
<dbReference type="GO" id="GO:0004674">
    <property type="term" value="F:protein serine/threonine kinase activity"/>
    <property type="evidence" value="ECO:0007669"/>
    <property type="project" value="UniProtKB-KW"/>
</dbReference>